<accession>A0ABV6RGI8</accession>
<dbReference type="Proteomes" id="UP001589793">
    <property type="component" value="Unassembled WGS sequence"/>
</dbReference>
<protein>
    <submittedName>
        <fullName evidence="1">Uncharacterized protein</fullName>
    </submittedName>
</protein>
<keyword evidence="2" id="KW-1185">Reference proteome</keyword>
<organism evidence="1 2">
    <name type="scientific">Brachybacterium hainanense</name>
    <dbReference type="NCBI Taxonomy" id="1541174"/>
    <lineage>
        <taxon>Bacteria</taxon>
        <taxon>Bacillati</taxon>
        <taxon>Actinomycetota</taxon>
        <taxon>Actinomycetes</taxon>
        <taxon>Micrococcales</taxon>
        <taxon>Dermabacteraceae</taxon>
        <taxon>Brachybacterium</taxon>
    </lineage>
</organism>
<comment type="caution">
    <text evidence="1">The sequence shown here is derived from an EMBL/GenBank/DDBJ whole genome shotgun (WGS) entry which is preliminary data.</text>
</comment>
<name>A0ABV6RGI8_9MICO</name>
<dbReference type="EMBL" id="JBHLSV010000040">
    <property type="protein sequence ID" value="MFC0676097.1"/>
    <property type="molecule type" value="Genomic_DNA"/>
</dbReference>
<gene>
    <name evidence="1" type="ORF">ACFFF6_19270</name>
</gene>
<sequence length="170" mass="18306">MPHPRDLTLPADAPRASRRALMKGIAWAAPVASIAIAAPAIASSNQPPIDVSLGGDSCKWTEGHKQYYITFDIANNRNYAVEYRVIALTVTPNSGSTITFTETLPTEWTEIGVGEDSFADFLSNQSNNIAQGTANVTFEVRKVGEQDVEQVTGTFVVSELPPCQEDPPIA</sequence>
<dbReference type="PROSITE" id="PS51318">
    <property type="entry name" value="TAT"/>
    <property type="match status" value="1"/>
</dbReference>
<reference evidence="1 2" key="1">
    <citation type="submission" date="2024-09" db="EMBL/GenBank/DDBJ databases">
        <authorList>
            <person name="Sun Q."/>
            <person name="Mori K."/>
        </authorList>
    </citation>
    <scope>NUCLEOTIDE SEQUENCE [LARGE SCALE GENOMIC DNA]</scope>
    <source>
        <strain evidence="1 2">CICC 10874</strain>
    </source>
</reference>
<evidence type="ECO:0000313" key="1">
    <source>
        <dbReference type="EMBL" id="MFC0676097.1"/>
    </source>
</evidence>
<dbReference type="RefSeq" id="WP_376983142.1">
    <property type="nucleotide sequence ID" value="NZ_JBHLSV010000040.1"/>
</dbReference>
<evidence type="ECO:0000313" key="2">
    <source>
        <dbReference type="Proteomes" id="UP001589793"/>
    </source>
</evidence>
<proteinExistence type="predicted"/>
<dbReference type="InterPro" id="IPR006311">
    <property type="entry name" value="TAT_signal"/>
</dbReference>